<dbReference type="EMBL" id="UINC01108537">
    <property type="protein sequence ID" value="SVC74714.1"/>
    <property type="molecule type" value="Genomic_DNA"/>
</dbReference>
<gene>
    <name evidence="2" type="ORF">METZ01_LOCUS327568</name>
</gene>
<keyword evidence="1" id="KW-0732">Signal</keyword>
<dbReference type="SUPFAM" id="SSF69318">
    <property type="entry name" value="Integrin alpha N-terminal domain"/>
    <property type="match status" value="1"/>
</dbReference>
<protein>
    <recommendedName>
        <fullName evidence="3">Cysteine protease</fullName>
    </recommendedName>
</protein>
<dbReference type="Pfam" id="PF13517">
    <property type="entry name" value="FG-GAP_3"/>
    <property type="match status" value="1"/>
</dbReference>
<evidence type="ECO:0000256" key="1">
    <source>
        <dbReference type="ARBA" id="ARBA00022729"/>
    </source>
</evidence>
<reference evidence="2" key="1">
    <citation type="submission" date="2018-05" db="EMBL/GenBank/DDBJ databases">
        <authorList>
            <person name="Lanie J.A."/>
            <person name="Ng W.-L."/>
            <person name="Kazmierczak K.M."/>
            <person name="Andrzejewski T.M."/>
            <person name="Davidsen T.M."/>
            <person name="Wayne K.J."/>
            <person name="Tettelin H."/>
            <person name="Glass J.I."/>
            <person name="Rusch D."/>
            <person name="Podicherti R."/>
            <person name="Tsui H.-C.T."/>
            <person name="Winkler M.E."/>
        </authorList>
    </citation>
    <scope>NUCLEOTIDE SEQUENCE</scope>
</reference>
<organism evidence="2">
    <name type="scientific">marine metagenome</name>
    <dbReference type="NCBI Taxonomy" id="408172"/>
    <lineage>
        <taxon>unclassified sequences</taxon>
        <taxon>metagenomes</taxon>
        <taxon>ecological metagenomes</taxon>
    </lineage>
</organism>
<feature type="non-terminal residue" evidence="2">
    <location>
        <position position="172"/>
    </location>
</feature>
<dbReference type="Pfam" id="PF01839">
    <property type="entry name" value="FG-GAP"/>
    <property type="match status" value="1"/>
</dbReference>
<dbReference type="InterPro" id="IPR028994">
    <property type="entry name" value="Integrin_alpha_N"/>
</dbReference>
<dbReference type="AlphaFoldDB" id="A0A382PMW6"/>
<sequence>MHRSFFIVAGLALATALGQAKDFYIHTWTKHHANKHFWAEGGAAGDFNRDGHPDLVVGPYWYAGPGYGKRHEIYPAIESFEMKGADGELVKLPGFPGALSGRNGYSKNFLCFVYDLNGDEWDDVLVLGFPGAESPWYENPKGKPGHWKKRTALAITDNESPHFTDITGDGKP</sequence>
<accession>A0A382PMW6</accession>
<evidence type="ECO:0008006" key="3">
    <source>
        <dbReference type="Google" id="ProtNLM"/>
    </source>
</evidence>
<proteinExistence type="predicted"/>
<name>A0A382PMW6_9ZZZZ</name>
<evidence type="ECO:0000313" key="2">
    <source>
        <dbReference type="EMBL" id="SVC74714.1"/>
    </source>
</evidence>
<dbReference type="Gene3D" id="2.130.10.130">
    <property type="entry name" value="Integrin alpha, N-terminal"/>
    <property type="match status" value="1"/>
</dbReference>
<dbReference type="InterPro" id="IPR013517">
    <property type="entry name" value="FG-GAP"/>
</dbReference>